<evidence type="ECO:0000313" key="6">
    <source>
        <dbReference type="Proteomes" id="UP001634394"/>
    </source>
</evidence>
<dbReference type="InterPro" id="IPR003578">
    <property type="entry name" value="Small_GTPase_Rho"/>
</dbReference>
<evidence type="ECO:0000256" key="2">
    <source>
        <dbReference type="ARBA" id="ARBA00022741"/>
    </source>
</evidence>
<dbReference type="EMBL" id="JBJQND010000006">
    <property type="protein sequence ID" value="KAL3873223.1"/>
    <property type="molecule type" value="Genomic_DNA"/>
</dbReference>
<comment type="subcellular location">
    <subcellularLocation>
        <location evidence="1">Membrane</location>
    </subcellularLocation>
</comment>
<dbReference type="GO" id="GO:0005525">
    <property type="term" value="F:GTP binding"/>
    <property type="evidence" value="ECO:0007669"/>
    <property type="project" value="UniProtKB-KW"/>
</dbReference>
<reference evidence="5 6" key="1">
    <citation type="submission" date="2024-11" db="EMBL/GenBank/DDBJ databases">
        <title>Chromosome-level genome assembly of the freshwater bivalve Anodonta woodiana.</title>
        <authorList>
            <person name="Chen X."/>
        </authorList>
    </citation>
    <scope>NUCLEOTIDE SEQUENCE [LARGE SCALE GENOMIC DNA]</scope>
    <source>
        <strain evidence="5">MN2024</strain>
        <tissue evidence="5">Gills</tissue>
    </source>
</reference>
<dbReference type="Pfam" id="PF00071">
    <property type="entry name" value="Ras"/>
    <property type="match status" value="1"/>
</dbReference>
<dbReference type="AlphaFoldDB" id="A0ABD3WKJ6"/>
<dbReference type="EMBL" id="JBJQND010000006">
    <property type="protein sequence ID" value="KAL3873224.1"/>
    <property type="molecule type" value="Genomic_DNA"/>
</dbReference>
<gene>
    <name evidence="5" type="ORF">ACJMK2_036364</name>
</gene>
<keyword evidence="6" id="KW-1185">Reference proteome</keyword>
<evidence type="ECO:0000313" key="5">
    <source>
        <dbReference type="EMBL" id="KAL3873223.1"/>
    </source>
</evidence>
<dbReference type="SMART" id="SM00175">
    <property type="entry name" value="RAB"/>
    <property type="match status" value="1"/>
</dbReference>
<dbReference type="PRINTS" id="PR00449">
    <property type="entry name" value="RASTRNSFRMNG"/>
</dbReference>
<comment type="caution">
    <text evidence="5">The sequence shown here is derived from an EMBL/GenBank/DDBJ whole genome shotgun (WGS) entry which is preliminary data.</text>
</comment>
<dbReference type="Gene3D" id="3.40.50.300">
    <property type="entry name" value="P-loop containing nucleotide triphosphate hydrolases"/>
    <property type="match status" value="1"/>
</dbReference>
<dbReference type="SMART" id="SM00174">
    <property type="entry name" value="RHO"/>
    <property type="match status" value="1"/>
</dbReference>
<dbReference type="NCBIfam" id="TIGR00231">
    <property type="entry name" value="small_GTP"/>
    <property type="match status" value="1"/>
</dbReference>
<keyword evidence="4" id="KW-0472">Membrane</keyword>
<evidence type="ECO:0000256" key="1">
    <source>
        <dbReference type="ARBA" id="ARBA00004370"/>
    </source>
</evidence>
<organism evidence="5 6">
    <name type="scientific">Sinanodonta woodiana</name>
    <name type="common">Chinese pond mussel</name>
    <name type="synonym">Anodonta woodiana</name>
    <dbReference type="NCBI Taxonomy" id="1069815"/>
    <lineage>
        <taxon>Eukaryota</taxon>
        <taxon>Metazoa</taxon>
        <taxon>Spiralia</taxon>
        <taxon>Lophotrochozoa</taxon>
        <taxon>Mollusca</taxon>
        <taxon>Bivalvia</taxon>
        <taxon>Autobranchia</taxon>
        <taxon>Heteroconchia</taxon>
        <taxon>Palaeoheterodonta</taxon>
        <taxon>Unionida</taxon>
        <taxon>Unionoidea</taxon>
        <taxon>Unionidae</taxon>
        <taxon>Unioninae</taxon>
        <taxon>Sinanodonta</taxon>
    </lineage>
</organism>
<evidence type="ECO:0000256" key="3">
    <source>
        <dbReference type="ARBA" id="ARBA00023134"/>
    </source>
</evidence>
<accession>A0ABD3WKJ6</accession>
<dbReference type="SMART" id="SM00173">
    <property type="entry name" value="RAS"/>
    <property type="match status" value="1"/>
</dbReference>
<dbReference type="FunFam" id="3.40.50.300:FF:002060">
    <property type="entry name" value="Rho family GTPase"/>
    <property type="match status" value="1"/>
</dbReference>
<dbReference type="Proteomes" id="UP001634394">
    <property type="component" value="Unassembled WGS sequence"/>
</dbReference>
<dbReference type="GO" id="GO:0016020">
    <property type="term" value="C:membrane"/>
    <property type="evidence" value="ECO:0007669"/>
    <property type="project" value="UniProtKB-SubCell"/>
</dbReference>
<keyword evidence="3" id="KW-0342">GTP-binding</keyword>
<dbReference type="PROSITE" id="PS51420">
    <property type="entry name" value="RHO"/>
    <property type="match status" value="1"/>
</dbReference>
<dbReference type="InterPro" id="IPR027417">
    <property type="entry name" value="P-loop_NTPase"/>
</dbReference>
<dbReference type="InterPro" id="IPR005225">
    <property type="entry name" value="Small_GTP-bd"/>
</dbReference>
<sequence length="203" mass="22406">MVVLRTDFIKCVFVGDDAVGKTSMLMNYATSRFPTQHVPSVFDNYAGNICLGGRHYSLQLIDTLDEGASAEIRRLLYPGADVVAVCFSVIKPNSFLNVEYKWIREVRRVMGDIPVILVGTHADLRDDTLVVQKLRSCSQRPVSVEQAEALCRRLGVACYTECSPTMERIVRKLINAALETAFRPKGGWRGGTSGGDSTSCIIL</sequence>
<dbReference type="PROSITE" id="PS51421">
    <property type="entry name" value="RAS"/>
    <property type="match status" value="1"/>
</dbReference>
<dbReference type="PROSITE" id="PS51419">
    <property type="entry name" value="RAB"/>
    <property type="match status" value="1"/>
</dbReference>
<name>A0ABD3WKJ6_SINWO</name>
<dbReference type="PANTHER" id="PTHR24072">
    <property type="entry name" value="RHO FAMILY GTPASE"/>
    <property type="match status" value="1"/>
</dbReference>
<dbReference type="CDD" id="cd00157">
    <property type="entry name" value="Rho"/>
    <property type="match status" value="1"/>
</dbReference>
<protein>
    <submittedName>
        <fullName evidence="5">Uncharacterized protein</fullName>
    </submittedName>
</protein>
<dbReference type="InterPro" id="IPR001806">
    <property type="entry name" value="Small_GTPase"/>
</dbReference>
<keyword evidence="2" id="KW-0547">Nucleotide-binding</keyword>
<proteinExistence type="predicted"/>
<dbReference type="SUPFAM" id="SSF52540">
    <property type="entry name" value="P-loop containing nucleoside triphosphate hydrolases"/>
    <property type="match status" value="1"/>
</dbReference>
<evidence type="ECO:0000256" key="4">
    <source>
        <dbReference type="ARBA" id="ARBA00023136"/>
    </source>
</evidence>